<dbReference type="InterPro" id="IPR011701">
    <property type="entry name" value="MFS"/>
</dbReference>
<feature type="transmembrane region" description="Helical" evidence="6">
    <location>
        <begin position="111"/>
        <end position="133"/>
    </location>
</feature>
<dbReference type="GO" id="GO:0016020">
    <property type="term" value="C:membrane"/>
    <property type="evidence" value="ECO:0007669"/>
    <property type="project" value="InterPro"/>
</dbReference>
<dbReference type="PANTHER" id="PTHR43826">
    <property type="entry name" value="GLUCOSE-6-PHOSPHATE EXCHANGER SLC37A4"/>
    <property type="match status" value="1"/>
</dbReference>
<dbReference type="EMBL" id="JABBJJ010000094">
    <property type="protein sequence ID" value="NMO17298.1"/>
    <property type="molecule type" value="Genomic_DNA"/>
</dbReference>
<keyword evidence="3 6" id="KW-1133">Transmembrane helix</keyword>
<evidence type="ECO:0000256" key="6">
    <source>
        <dbReference type="SAM" id="Phobius"/>
    </source>
</evidence>
<feature type="transmembrane region" description="Helical" evidence="6">
    <location>
        <begin position="178"/>
        <end position="197"/>
    </location>
</feature>
<protein>
    <submittedName>
        <fullName evidence="8">MFS transporter</fullName>
    </submittedName>
</protein>
<feature type="transmembrane region" description="Helical" evidence="6">
    <location>
        <begin position="397"/>
        <end position="418"/>
    </location>
</feature>
<dbReference type="AlphaFoldDB" id="A0A848LI41"/>
<keyword evidence="4 6" id="KW-0472">Membrane</keyword>
<evidence type="ECO:0000256" key="4">
    <source>
        <dbReference type="ARBA" id="ARBA00023136"/>
    </source>
</evidence>
<reference evidence="8 9" key="1">
    <citation type="submission" date="2020-04" db="EMBL/GenBank/DDBJ databases">
        <title>Draft genome of Pyxidicoccus fallax type strain.</title>
        <authorList>
            <person name="Whitworth D.E."/>
        </authorList>
    </citation>
    <scope>NUCLEOTIDE SEQUENCE [LARGE SCALE GENOMIC DNA]</scope>
    <source>
        <strain evidence="8 9">DSM 14698</strain>
    </source>
</reference>
<feature type="transmembrane region" description="Helical" evidence="6">
    <location>
        <begin position="209"/>
        <end position="231"/>
    </location>
</feature>
<dbReference type="InterPro" id="IPR051337">
    <property type="entry name" value="OPA_Antiporter"/>
</dbReference>
<feature type="compositionally biased region" description="Low complexity" evidence="5">
    <location>
        <begin position="467"/>
        <end position="482"/>
    </location>
</feature>
<feature type="transmembrane region" description="Helical" evidence="6">
    <location>
        <begin position="270"/>
        <end position="289"/>
    </location>
</feature>
<comment type="caution">
    <text evidence="8">The sequence shown here is derived from an EMBL/GenBank/DDBJ whole genome shotgun (WGS) entry which is preliminary data.</text>
</comment>
<feature type="transmembrane region" description="Helical" evidence="6">
    <location>
        <begin position="44"/>
        <end position="60"/>
    </location>
</feature>
<feature type="transmembrane region" description="Helical" evidence="6">
    <location>
        <begin position="80"/>
        <end position="99"/>
    </location>
</feature>
<keyword evidence="9" id="KW-1185">Reference proteome</keyword>
<dbReference type="PANTHER" id="PTHR43826:SF3">
    <property type="entry name" value="GLUCOSE-6-PHOSPHATE EXCHANGER SLC37A4"/>
    <property type="match status" value="1"/>
</dbReference>
<dbReference type="GO" id="GO:0012505">
    <property type="term" value="C:endomembrane system"/>
    <property type="evidence" value="ECO:0007669"/>
    <property type="project" value="UniProtKB-SubCell"/>
</dbReference>
<evidence type="ECO:0000313" key="8">
    <source>
        <dbReference type="EMBL" id="NMO17298.1"/>
    </source>
</evidence>
<name>A0A848LI41_9BACT</name>
<sequence length="488" mass="51870">MSSLPPWLAQLLPILILLGAIALVLARLPKVELGHTDAFRRRRFFNWFPLGMTYAFLYMGRYNVNVATSALGGRTTNADFGTIFFWGTLVYGFAFLLNGPLTDKLGGRKTILMSAAGSSVANIAMGGVVYAVLTSDWQPPGGLVATLSFLYAVNMYFQSFGAVSIVKVNAAWFHVRERGLLGGVFGILISLGVYFAYDWSRIIVKAAPTYWAFFVPAAILAAFVVLDYFVIRDTPSHAGHPDFDTADASSGDTGPQLGVMAVFKRMITNPTIIVILCIEFCSGFMRNAIMQWYPKFAKSTGIGESFVAANWGMLLCVAGITGGMFAGVISDRIFDSRRGPVSFVLYAGMSVGAVATLFLLNSVALGWTVIFMSLCVIGVHGMLSGTASMDFGGKKNAGLAVGIIDGAVYAGTALQSILLGSILPAGELAKSPSNWGNWPLAMLPLSFAGLLLATRVWNARPQPKSTPVPVAAVPSAAPSQASRTGTGG</sequence>
<organism evidence="8 9">
    <name type="scientific">Pyxidicoccus fallax</name>
    <dbReference type="NCBI Taxonomy" id="394095"/>
    <lineage>
        <taxon>Bacteria</taxon>
        <taxon>Pseudomonadati</taxon>
        <taxon>Myxococcota</taxon>
        <taxon>Myxococcia</taxon>
        <taxon>Myxococcales</taxon>
        <taxon>Cystobacterineae</taxon>
        <taxon>Myxococcaceae</taxon>
        <taxon>Pyxidicoccus</taxon>
    </lineage>
</organism>
<feature type="transmembrane region" description="Helical" evidence="6">
    <location>
        <begin position="438"/>
        <end position="457"/>
    </location>
</feature>
<feature type="transmembrane region" description="Helical" evidence="6">
    <location>
        <begin position="6"/>
        <end position="24"/>
    </location>
</feature>
<feature type="domain" description="Major facilitator superfamily (MFS) profile" evidence="7">
    <location>
        <begin position="15"/>
        <end position="464"/>
    </location>
</feature>
<feature type="region of interest" description="Disordered" evidence="5">
    <location>
        <begin position="464"/>
        <end position="488"/>
    </location>
</feature>
<evidence type="ECO:0000256" key="5">
    <source>
        <dbReference type="SAM" id="MobiDB-lite"/>
    </source>
</evidence>
<evidence type="ECO:0000259" key="7">
    <source>
        <dbReference type="PROSITE" id="PS50850"/>
    </source>
</evidence>
<dbReference type="Gene3D" id="1.20.1250.20">
    <property type="entry name" value="MFS general substrate transporter like domains"/>
    <property type="match status" value="2"/>
</dbReference>
<evidence type="ECO:0000256" key="3">
    <source>
        <dbReference type="ARBA" id="ARBA00022989"/>
    </source>
</evidence>
<accession>A0A848LI41</accession>
<keyword evidence="2 6" id="KW-0812">Transmembrane</keyword>
<dbReference type="InterPro" id="IPR000849">
    <property type="entry name" value="Sugar_P_transporter"/>
</dbReference>
<feature type="transmembrane region" description="Helical" evidence="6">
    <location>
        <begin position="341"/>
        <end position="360"/>
    </location>
</feature>
<feature type="transmembrane region" description="Helical" evidence="6">
    <location>
        <begin position="366"/>
        <end position="385"/>
    </location>
</feature>
<comment type="subcellular location">
    <subcellularLocation>
        <location evidence="1">Endomembrane system</location>
        <topology evidence="1">Multi-pass membrane protein</topology>
    </subcellularLocation>
</comment>
<dbReference type="InterPro" id="IPR036259">
    <property type="entry name" value="MFS_trans_sf"/>
</dbReference>
<evidence type="ECO:0000256" key="2">
    <source>
        <dbReference type="ARBA" id="ARBA00022692"/>
    </source>
</evidence>
<dbReference type="RefSeq" id="WP_169346576.1">
    <property type="nucleotide sequence ID" value="NZ_JABBJJ010000094.1"/>
</dbReference>
<feature type="transmembrane region" description="Helical" evidence="6">
    <location>
        <begin position="309"/>
        <end position="329"/>
    </location>
</feature>
<proteinExistence type="predicted"/>
<dbReference type="Proteomes" id="UP000518300">
    <property type="component" value="Unassembled WGS sequence"/>
</dbReference>
<dbReference type="GO" id="GO:0035435">
    <property type="term" value="P:phosphate ion transmembrane transport"/>
    <property type="evidence" value="ECO:0007669"/>
    <property type="project" value="TreeGrafter"/>
</dbReference>
<dbReference type="PIRSF" id="PIRSF002808">
    <property type="entry name" value="Hexose_phosphate_transp"/>
    <property type="match status" value="1"/>
</dbReference>
<gene>
    <name evidence="8" type="ORF">HG543_20895</name>
</gene>
<feature type="transmembrane region" description="Helical" evidence="6">
    <location>
        <begin position="145"/>
        <end position="166"/>
    </location>
</feature>
<dbReference type="GO" id="GO:0061513">
    <property type="term" value="F:glucose 6-phosphate:phosphate antiporter activity"/>
    <property type="evidence" value="ECO:0007669"/>
    <property type="project" value="TreeGrafter"/>
</dbReference>
<dbReference type="InterPro" id="IPR020846">
    <property type="entry name" value="MFS_dom"/>
</dbReference>
<dbReference type="Pfam" id="PF07690">
    <property type="entry name" value="MFS_1"/>
    <property type="match status" value="1"/>
</dbReference>
<dbReference type="SUPFAM" id="SSF103473">
    <property type="entry name" value="MFS general substrate transporter"/>
    <property type="match status" value="1"/>
</dbReference>
<evidence type="ECO:0000313" key="9">
    <source>
        <dbReference type="Proteomes" id="UP000518300"/>
    </source>
</evidence>
<dbReference type="PROSITE" id="PS50850">
    <property type="entry name" value="MFS"/>
    <property type="match status" value="1"/>
</dbReference>
<evidence type="ECO:0000256" key="1">
    <source>
        <dbReference type="ARBA" id="ARBA00004127"/>
    </source>
</evidence>